<dbReference type="EMBL" id="JAFLNC010000005">
    <property type="protein sequence ID" value="MBO0335097.1"/>
    <property type="molecule type" value="Genomic_DNA"/>
</dbReference>
<sequence length="164" mass="19025">MTDFTTSLDEITHPALVDLVKYWQQLDPAPTIPNRQQFNPVDIPHCLRHIVLFDVGTDRPRYYIRLAGSLVNPVYQKSITGQYLENILDEQDREKIIAQFDYTVTHQQPTYMASSARTPSDQNLNYERVVLPLTTSGDKADKLLVGINFFNVRHHLIDRPRFKL</sequence>
<dbReference type="InterPro" id="IPR009922">
    <property type="entry name" value="DUF1457"/>
</dbReference>
<evidence type="ECO:0000313" key="1">
    <source>
        <dbReference type="EMBL" id="MBO0335097.1"/>
    </source>
</evidence>
<accession>A0ABS3FAY1</accession>
<name>A0ABS3FAY1_9PROT</name>
<reference evidence="1 2" key="1">
    <citation type="submission" date="2021-03" db="EMBL/GenBank/DDBJ databases">
        <title>Sneathiella sp. CAU 1612 isolated from Kang Won-do.</title>
        <authorList>
            <person name="Kim W."/>
        </authorList>
    </citation>
    <scope>NUCLEOTIDE SEQUENCE [LARGE SCALE GENOMIC DNA]</scope>
    <source>
        <strain evidence="1 2">CAU 1612</strain>
    </source>
</reference>
<gene>
    <name evidence="1" type="ORF">J0X12_15860</name>
</gene>
<dbReference type="RefSeq" id="WP_207047408.1">
    <property type="nucleotide sequence ID" value="NZ_JAFLNC010000005.1"/>
</dbReference>
<comment type="caution">
    <text evidence="1">The sequence shown here is derived from an EMBL/GenBank/DDBJ whole genome shotgun (WGS) entry which is preliminary data.</text>
</comment>
<evidence type="ECO:0000313" key="2">
    <source>
        <dbReference type="Proteomes" id="UP000664761"/>
    </source>
</evidence>
<keyword evidence="2" id="KW-1185">Reference proteome</keyword>
<dbReference type="Pfam" id="PF07310">
    <property type="entry name" value="PAS_5"/>
    <property type="match status" value="1"/>
</dbReference>
<organism evidence="1 2">
    <name type="scientific">Sneathiella sedimenti</name>
    <dbReference type="NCBI Taxonomy" id="2816034"/>
    <lineage>
        <taxon>Bacteria</taxon>
        <taxon>Pseudomonadati</taxon>
        <taxon>Pseudomonadota</taxon>
        <taxon>Alphaproteobacteria</taxon>
        <taxon>Sneathiellales</taxon>
        <taxon>Sneathiellaceae</taxon>
        <taxon>Sneathiella</taxon>
    </lineage>
</organism>
<dbReference type="Proteomes" id="UP000664761">
    <property type="component" value="Unassembled WGS sequence"/>
</dbReference>
<protein>
    <submittedName>
        <fullName evidence="1">PAS domain-containing protein</fullName>
    </submittedName>
</protein>
<proteinExistence type="predicted"/>